<dbReference type="AlphaFoldDB" id="A0A3B1JE00"/>
<organism evidence="5 6">
    <name type="scientific">Astyanax mexicanus</name>
    <name type="common">Blind cave fish</name>
    <name type="synonym">Astyanax fasciatus mexicanus</name>
    <dbReference type="NCBI Taxonomy" id="7994"/>
    <lineage>
        <taxon>Eukaryota</taxon>
        <taxon>Metazoa</taxon>
        <taxon>Chordata</taxon>
        <taxon>Craniata</taxon>
        <taxon>Vertebrata</taxon>
        <taxon>Euteleostomi</taxon>
        <taxon>Actinopterygii</taxon>
        <taxon>Neopterygii</taxon>
        <taxon>Teleostei</taxon>
        <taxon>Ostariophysi</taxon>
        <taxon>Characiformes</taxon>
        <taxon>Characoidei</taxon>
        <taxon>Acestrorhamphidae</taxon>
        <taxon>Acestrorhamphinae</taxon>
        <taxon>Astyanax</taxon>
    </lineage>
</organism>
<feature type="domain" description="HECT" evidence="4">
    <location>
        <begin position="79"/>
        <end position="148"/>
    </location>
</feature>
<dbReference type="STRING" id="7994.ENSAMXP00000040006"/>
<dbReference type="Proteomes" id="UP000018467">
    <property type="component" value="Unassembled WGS sequence"/>
</dbReference>
<evidence type="ECO:0000256" key="3">
    <source>
        <dbReference type="PROSITE-ProRule" id="PRU00104"/>
    </source>
</evidence>
<evidence type="ECO:0000313" key="6">
    <source>
        <dbReference type="Proteomes" id="UP000018467"/>
    </source>
</evidence>
<dbReference type="Bgee" id="ENSAMXG00000032332">
    <property type="expression patterns" value="Expressed in olfactory epithelium and 3 other cell types or tissues"/>
</dbReference>
<name>A0A3B1JE00_ASTMX</name>
<dbReference type="SUPFAM" id="SSF56204">
    <property type="entry name" value="Hect, E3 ligase catalytic domain"/>
    <property type="match status" value="1"/>
</dbReference>
<dbReference type="Pfam" id="PF00632">
    <property type="entry name" value="HECT"/>
    <property type="match status" value="1"/>
</dbReference>
<protein>
    <recommendedName>
        <fullName evidence="4">HECT domain-containing protein</fullName>
    </recommendedName>
</protein>
<sequence length="148" mass="16808">MIIKLYRIYKRLIDMFSRFKEGLATLDVANALEQHPSLLQPFMCYTEARLRADTVEDIFHVKLMVFNLLSDEKSGLSLQDVLMFGTGLKEVPPAAIKPQPQLTFEWSSRFPLASTCANTLKIPILPSYEDFQEAMDYGIQNSLGFGLP</sequence>
<keyword evidence="6" id="KW-1185">Reference proteome</keyword>
<dbReference type="InterPro" id="IPR000569">
    <property type="entry name" value="HECT_dom"/>
</dbReference>
<evidence type="ECO:0000256" key="2">
    <source>
        <dbReference type="ARBA" id="ARBA00022786"/>
    </source>
</evidence>
<evidence type="ECO:0000259" key="4">
    <source>
        <dbReference type="PROSITE" id="PS50237"/>
    </source>
</evidence>
<evidence type="ECO:0000313" key="5">
    <source>
        <dbReference type="Ensembl" id="ENSAMXP00000040006.1"/>
    </source>
</evidence>
<keyword evidence="1" id="KW-0808">Transferase</keyword>
<dbReference type="PROSITE" id="PS50237">
    <property type="entry name" value="HECT"/>
    <property type="match status" value="1"/>
</dbReference>
<keyword evidence="2 3" id="KW-0833">Ubl conjugation pathway</keyword>
<dbReference type="GeneTree" id="ENSGT00950000182865"/>
<reference evidence="5" key="3">
    <citation type="submission" date="2025-08" db="UniProtKB">
        <authorList>
            <consortium name="Ensembl"/>
        </authorList>
    </citation>
    <scope>IDENTIFICATION</scope>
</reference>
<dbReference type="InterPro" id="IPR035983">
    <property type="entry name" value="Hect_E3_ubiquitin_ligase"/>
</dbReference>
<accession>A0A3B1JE00</accession>
<dbReference type="InParanoid" id="A0A3B1JE00"/>
<dbReference type="GO" id="GO:0004842">
    <property type="term" value="F:ubiquitin-protein transferase activity"/>
    <property type="evidence" value="ECO:0007669"/>
    <property type="project" value="InterPro"/>
</dbReference>
<dbReference type="Ensembl" id="ENSAMXT00000055150.1">
    <property type="protein sequence ID" value="ENSAMXP00000040006.1"/>
    <property type="gene ID" value="ENSAMXG00000032332.1"/>
</dbReference>
<feature type="active site" description="Glycyl thioester intermediate" evidence="3">
    <location>
        <position position="116"/>
    </location>
</feature>
<proteinExistence type="predicted"/>
<reference evidence="5" key="4">
    <citation type="submission" date="2025-09" db="UniProtKB">
        <authorList>
            <consortium name="Ensembl"/>
        </authorList>
    </citation>
    <scope>IDENTIFICATION</scope>
</reference>
<reference evidence="6" key="2">
    <citation type="journal article" date="2014" name="Nat. Commun.">
        <title>The cavefish genome reveals candidate genes for eye loss.</title>
        <authorList>
            <person name="McGaugh S.E."/>
            <person name="Gross J.B."/>
            <person name="Aken B."/>
            <person name="Blin M."/>
            <person name="Borowsky R."/>
            <person name="Chalopin D."/>
            <person name="Hinaux H."/>
            <person name="Jeffery W.R."/>
            <person name="Keene A."/>
            <person name="Ma L."/>
            <person name="Minx P."/>
            <person name="Murphy D."/>
            <person name="O'Quin K.E."/>
            <person name="Retaux S."/>
            <person name="Rohner N."/>
            <person name="Searle S.M."/>
            <person name="Stahl B.A."/>
            <person name="Tabin C."/>
            <person name="Volff J.N."/>
            <person name="Yoshizawa M."/>
            <person name="Warren W.C."/>
        </authorList>
    </citation>
    <scope>NUCLEOTIDE SEQUENCE [LARGE SCALE GENOMIC DNA]</scope>
    <source>
        <strain evidence="6">female</strain>
    </source>
</reference>
<reference evidence="6" key="1">
    <citation type="submission" date="2013-03" db="EMBL/GenBank/DDBJ databases">
        <authorList>
            <person name="Jeffery W."/>
            <person name="Warren W."/>
            <person name="Wilson R.K."/>
        </authorList>
    </citation>
    <scope>NUCLEOTIDE SEQUENCE</scope>
    <source>
        <strain evidence="6">female</strain>
    </source>
</reference>
<dbReference type="Gene3D" id="3.30.2410.10">
    <property type="entry name" value="Hect, E3 ligase catalytic domain"/>
    <property type="match status" value="1"/>
</dbReference>
<evidence type="ECO:0000256" key="1">
    <source>
        <dbReference type="ARBA" id="ARBA00022679"/>
    </source>
</evidence>